<dbReference type="EMBL" id="JACEFO010001605">
    <property type="protein sequence ID" value="KAF8732244.1"/>
    <property type="molecule type" value="Genomic_DNA"/>
</dbReference>
<dbReference type="AlphaFoldDB" id="A0A835F9F9"/>
<keyword evidence="2" id="KW-1185">Reference proteome</keyword>
<evidence type="ECO:0000313" key="2">
    <source>
        <dbReference type="Proteomes" id="UP000636709"/>
    </source>
</evidence>
<proteinExistence type="predicted"/>
<protein>
    <submittedName>
        <fullName evidence="1">Uncharacterized protein</fullName>
    </submittedName>
</protein>
<evidence type="ECO:0000313" key="1">
    <source>
        <dbReference type="EMBL" id="KAF8732244.1"/>
    </source>
</evidence>
<accession>A0A835F9F9</accession>
<dbReference type="Proteomes" id="UP000636709">
    <property type="component" value="Unassembled WGS sequence"/>
</dbReference>
<gene>
    <name evidence="1" type="ORF">HU200_016223</name>
</gene>
<sequence>MCCVSLSLDVRPLLLSRKQSLALLMLANVKLSSPLASPVMCTNPRLEPLGGSYPPGMTPYAHCVHPRNVLTRLQLP</sequence>
<organism evidence="1 2">
    <name type="scientific">Digitaria exilis</name>
    <dbReference type="NCBI Taxonomy" id="1010633"/>
    <lineage>
        <taxon>Eukaryota</taxon>
        <taxon>Viridiplantae</taxon>
        <taxon>Streptophyta</taxon>
        <taxon>Embryophyta</taxon>
        <taxon>Tracheophyta</taxon>
        <taxon>Spermatophyta</taxon>
        <taxon>Magnoliopsida</taxon>
        <taxon>Liliopsida</taxon>
        <taxon>Poales</taxon>
        <taxon>Poaceae</taxon>
        <taxon>PACMAD clade</taxon>
        <taxon>Panicoideae</taxon>
        <taxon>Panicodae</taxon>
        <taxon>Paniceae</taxon>
        <taxon>Anthephorinae</taxon>
        <taxon>Digitaria</taxon>
    </lineage>
</organism>
<comment type="caution">
    <text evidence="1">The sequence shown here is derived from an EMBL/GenBank/DDBJ whole genome shotgun (WGS) entry which is preliminary data.</text>
</comment>
<name>A0A835F9F9_9POAL</name>
<reference evidence="1" key="1">
    <citation type="submission" date="2020-07" db="EMBL/GenBank/DDBJ databases">
        <title>Genome sequence and genetic diversity analysis of an under-domesticated orphan crop, white fonio (Digitaria exilis).</title>
        <authorList>
            <person name="Bennetzen J.L."/>
            <person name="Chen S."/>
            <person name="Ma X."/>
            <person name="Wang X."/>
            <person name="Yssel A.E.J."/>
            <person name="Chaluvadi S.R."/>
            <person name="Johnson M."/>
            <person name="Gangashetty P."/>
            <person name="Hamidou F."/>
            <person name="Sanogo M.D."/>
            <person name="Zwaenepoel A."/>
            <person name="Wallace J."/>
            <person name="Van De Peer Y."/>
            <person name="Van Deynze A."/>
        </authorList>
    </citation>
    <scope>NUCLEOTIDE SEQUENCE</scope>
    <source>
        <tissue evidence="1">Leaves</tissue>
    </source>
</reference>